<sequence length="262" mass="28364">MDIAARFLPNRSRERELKMVCGAFYIPKGKSSKPQGDDAHFICEEKNTFGVADGVGGWSKSGVDAGQYARELMANCVKEIENAEKGEVDPRRVLDEAYRNTNAEGSSTACILTLTNNHAVVANVGDSGFMVIREGKEVFKSSIQQHTFNCPYQLGNATRSDSPNLAQMYRTPVKPGDVIVMGTDGLLDNMFSEDICVVVKMMTESSSEPQQAAWVIAEHAYNNSVDSLAATPFVQAAVMAGKDHLGGKADDITVIVAYVVAK</sequence>
<dbReference type="EMBL" id="CM037160">
    <property type="protein sequence ID" value="KAH7840424.1"/>
    <property type="molecule type" value="Genomic_DNA"/>
</dbReference>
<dbReference type="Proteomes" id="UP000828048">
    <property type="component" value="Chromosome 10"/>
</dbReference>
<accession>A0ACB7XI04</accession>
<keyword evidence="2" id="KW-1185">Reference proteome</keyword>
<proteinExistence type="predicted"/>
<protein>
    <submittedName>
        <fullName evidence="1">Uncharacterized protein</fullName>
    </submittedName>
</protein>
<evidence type="ECO:0000313" key="1">
    <source>
        <dbReference type="EMBL" id="KAH7840424.1"/>
    </source>
</evidence>
<comment type="caution">
    <text evidence="1">The sequence shown here is derived from an EMBL/GenBank/DDBJ whole genome shotgun (WGS) entry which is preliminary data.</text>
</comment>
<evidence type="ECO:0000313" key="2">
    <source>
        <dbReference type="Proteomes" id="UP000828048"/>
    </source>
</evidence>
<reference evidence="1 2" key="1">
    <citation type="journal article" date="2021" name="Hortic Res">
        <title>High-quality reference genome and annotation aids understanding of berry development for evergreen blueberry (Vaccinium darrowii).</title>
        <authorList>
            <person name="Yu J."/>
            <person name="Hulse-Kemp A.M."/>
            <person name="Babiker E."/>
            <person name="Staton M."/>
        </authorList>
    </citation>
    <scope>NUCLEOTIDE SEQUENCE [LARGE SCALE GENOMIC DNA]</scope>
    <source>
        <strain evidence="2">cv. NJ 8807/NJ 8810</strain>
        <tissue evidence="1">Young leaf</tissue>
    </source>
</reference>
<name>A0ACB7XI04_9ERIC</name>
<gene>
    <name evidence="1" type="ORF">Vadar_016629</name>
</gene>
<organism evidence="1 2">
    <name type="scientific">Vaccinium darrowii</name>
    <dbReference type="NCBI Taxonomy" id="229202"/>
    <lineage>
        <taxon>Eukaryota</taxon>
        <taxon>Viridiplantae</taxon>
        <taxon>Streptophyta</taxon>
        <taxon>Embryophyta</taxon>
        <taxon>Tracheophyta</taxon>
        <taxon>Spermatophyta</taxon>
        <taxon>Magnoliopsida</taxon>
        <taxon>eudicotyledons</taxon>
        <taxon>Gunneridae</taxon>
        <taxon>Pentapetalae</taxon>
        <taxon>asterids</taxon>
        <taxon>Ericales</taxon>
        <taxon>Ericaceae</taxon>
        <taxon>Vaccinioideae</taxon>
        <taxon>Vaccinieae</taxon>
        <taxon>Vaccinium</taxon>
    </lineage>
</organism>